<evidence type="ECO:0000313" key="6">
    <source>
        <dbReference type="Proteomes" id="UP000824259"/>
    </source>
</evidence>
<dbReference type="GO" id="GO:0004066">
    <property type="term" value="F:asparagine synthase (glutamine-hydrolyzing) activity"/>
    <property type="evidence" value="ECO:0007669"/>
    <property type="project" value="UniProtKB-EC"/>
</dbReference>
<dbReference type="EC" id="6.3.5.4" evidence="2"/>
<dbReference type="InterPro" id="IPR001962">
    <property type="entry name" value="Asn_synthase"/>
</dbReference>
<dbReference type="InterPro" id="IPR029055">
    <property type="entry name" value="Ntn_hydrolases_N"/>
</dbReference>
<gene>
    <name evidence="5" type="ORF">H9779_06080</name>
</gene>
<accession>A0A9D2L4L4</accession>
<dbReference type="EMBL" id="DWYR01000016">
    <property type="protein sequence ID" value="HJA99147.1"/>
    <property type="molecule type" value="Genomic_DNA"/>
</dbReference>
<comment type="pathway">
    <text evidence="1">Amino-acid biosynthesis; L-asparagine biosynthesis; L-asparagine from L-aspartate (L-Gln route): step 1/1.</text>
</comment>
<dbReference type="SUPFAM" id="SSF52402">
    <property type="entry name" value="Adenine nucleotide alpha hydrolases-like"/>
    <property type="match status" value="1"/>
</dbReference>
<evidence type="ECO:0000256" key="3">
    <source>
        <dbReference type="ARBA" id="ARBA00048741"/>
    </source>
</evidence>
<evidence type="ECO:0000256" key="1">
    <source>
        <dbReference type="ARBA" id="ARBA00005187"/>
    </source>
</evidence>
<dbReference type="Proteomes" id="UP000824259">
    <property type="component" value="Unassembled WGS sequence"/>
</dbReference>
<name>A0A9D2L4L4_9BACT</name>
<feature type="domain" description="Asparagine synthetase" evidence="4">
    <location>
        <begin position="412"/>
        <end position="511"/>
    </location>
</feature>
<proteinExistence type="predicted"/>
<dbReference type="Gene3D" id="3.40.50.620">
    <property type="entry name" value="HUPs"/>
    <property type="match status" value="1"/>
</dbReference>
<dbReference type="GO" id="GO:0006529">
    <property type="term" value="P:asparagine biosynthetic process"/>
    <property type="evidence" value="ECO:0007669"/>
    <property type="project" value="InterPro"/>
</dbReference>
<sequence>MYLEVGREGIRLGEKSGNEVFHRMESRILWANGCINSNLSPEECAVAISALSDKLSFKQADRLFVGGYFVLLVDEQRKEIHMLRDTMGQRSGYYHYDASVGRLVIGTNMHDIARNITTDLSKFHTDFLLYQQYVVDGCTIYENIKEVPSGHILSWSAGGEVKCEEKKALPIEYVENDLSEVDNIRLLREHILRVHTNYAGADNVVYLSGGIDSCVMLASLHNICPDRVRAVSYRVANTRSDETVYAAEVARHLGYVPEIITVDPMDKNIVADYEADLMKANNPYEGNWIFRPRPVTRGDVRYFAGQDTRLHTPSVNKVDMKVFDRISRRGLKSSWLERGVVNVYERISLALGMYNSADRRIKYSHLLLNAMVPEWFLMKRKFMADPVKYKTWGYDETNFPAICDWYTLDLKKGMSPREIFNRIVERKWHEQYVNDMRYMVDMGIREQVQVLLPFYGCELNRFASTIPWELANRTMSGLSGFGNKKIQVNKYVLRKAFERELPWSVMVRAKAVSLSQHLMMNGVFGKKIIQVLQEDLGSKESLCRRFGYAGKAQEIIARDEKWVEKDAYLAKFANYLSALCVYYRCNVLGK</sequence>
<dbReference type="PANTHER" id="PTHR43284:SF1">
    <property type="entry name" value="ASPARAGINE SYNTHETASE"/>
    <property type="match status" value="1"/>
</dbReference>
<reference evidence="5" key="2">
    <citation type="submission" date="2021-04" db="EMBL/GenBank/DDBJ databases">
        <authorList>
            <person name="Gilroy R."/>
        </authorList>
    </citation>
    <scope>NUCLEOTIDE SEQUENCE</scope>
    <source>
        <strain evidence="5">CHK169-11906</strain>
    </source>
</reference>
<comment type="catalytic activity">
    <reaction evidence="3">
        <text>L-aspartate + L-glutamine + ATP + H2O = L-asparagine + L-glutamate + AMP + diphosphate + H(+)</text>
        <dbReference type="Rhea" id="RHEA:12228"/>
        <dbReference type="ChEBI" id="CHEBI:15377"/>
        <dbReference type="ChEBI" id="CHEBI:15378"/>
        <dbReference type="ChEBI" id="CHEBI:29985"/>
        <dbReference type="ChEBI" id="CHEBI:29991"/>
        <dbReference type="ChEBI" id="CHEBI:30616"/>
        <dbReference type="ChEBI" id="CHEBI:33019"/>
        <dbReference type="ChEBI" id="CHEBI:58048"/>
        <dbReference type="ChEBI" id="CHEBI:58359"/>
        <dbReference type="ChEBI" id="CHEBI:456215"/>
        <dbReference type="EC" id="6.3.5.4"/>
    </reaction>
</comment>
<dbReference type="AlphaFoldDB" id="A0A9D2L4L4"/>
<dbReference type="InterPro" id="IPR014729">
    <property type="entry name" value="Rossmann-like_a/b/a_fold"/>
</dbReference>
<dbReference type="Pfam" id="PF00733">
    <property type="entry name" value="Asn_synthase"/>
    <property type="match status" value="2"/>
</dbReference>
<dbReference type="SUPFAM" id="SSF56235">
    <property type="entry name" value="N-terminal nucleophile aminohydrolases (Ntn hydrolases)"/>
    <property type="match status" value="1"/>
</dbReference>
<protein>
    <recommendedName>
        <fullName evidence="2">asparagine synthase (glutamine-hydrolyzing)</fullName>
        <ecNumber evidence="2">6.3.5.4</ecNumber>
    </recommendedName>
</protein>
<comment type="caution">
    <text evidence="5">The sequence shown here is derived from an EMBL/GenBank/DDBJ whole genome shotgun (WGS) entry which is preliminary data.</text>
</comment>
<feature type="domain" description="Asparagine synthetase" evidence="4">
    <location>
        <begin position="205"/>
        <end position="264"/>
    </location>
</feature>
<evidence type="ECO:0000259" key="4">
    <source>
        <dbReference type="Pfam" id="PF00733"/>
    </source>
</evidence>
<organism evidence="5 6">
    <name type="scientific">Candidatus Alistipes avicola</name>
    <dbReference type="NCBI Taxonomy" id="2838432"/>
    <lineage>
        <taxon>Bacteria</taxon>
        <taxon>Pseudomonadati</taxon>
        <taxon>Bacteroidota</taxon>
        <taxon>Bacteroidia</taxon>
        <taxon>Bacteroidales</taxon>
        <taxon>Rikenellaceae</taxon>
        <taxon>Alistipes</taxon>
    </lineage>
</organism>
<dbReference type="Gene3D" id="3.60.20.10">
    <property type="entry name" value="Glutamine Phosphoribosylpyrophosphate, subunit 1, domain 1"/>
    <property type="match status" value="1"/>
</dbReference>
<reference evidence="5" key="1">
    <citation type="journal article" date="2021" name="PeerJ">
        <title>Extensive microbial diversity within the chicken gut microbiome revealed by metagenomics and culture.</title>
        <authorList>
            <person name="Gilroy R."/>
            <person name="Ravi A."/>
            <person name="Getino M."/>
            <person name="Pursley I."/>
            <person name="Horton D.L."/>
            <person name="Alikhan N.F."/>
            <person name="Baker D."/>
            <person name="Gharbi K."/>
            <person name="Hall N."/>
            <person name="Watson M."/>
            <person name="Adriaenssens E.M."/>
            <person name="Foster-Nyarko E."/>
            <person name="Jarju S."/>
            <person name="Secka A."/>
            <person name="Antonio M."/>
            <person name="Oren A."/>
            <person name="Chaudhuri R.R."/>
            <person name="La Ragione R."/>
            <person name="Hildebrand F."/>
            <person name="Pallen M.J."/>
        </authorList>
    </citation>
    <scope>NUCLEOTIDE SEQUENCE</scope>
    <source>
        <strain evidence="5">CHK169-11906</strain>
    </source>
</reference>
<evidence type="ECO:0000313" key="5">
    <source>
        <dbReference type="EMBL" id="HJA99147.1"/>
    </source>
</evidence>
<dbReference type="InterPro" id="IPR051786">
    <property type="entry name" value="ASN_synthetase/amidase"/>
</dbReference>
<dbReference type="PANTHER" id="PTHR43284">
    <property type="entry name" value="ASPARAGINE SYNTHETASE (GLUTAMINE-HYDROLYZING)"/>
    <property type="match status" value="1"/>
</dbReference>
<evidence type="ECO:0000256" key="2">
    <source>
        <dbReference type="ARBA" id="ARBA00012737"/>
    </source>
</evidence>